<dbReference type="Proteomes" id="UP000285710">
    <property type="component" value="Unassembled WGS sequence"/>
</dbReference>
<evidence type="ECO:0000313" key="10">
    <source>
        <dbReference type="EMBL" id="RWR05206.1"/>
    </source>
</evidence>
<organism evidence="11 12">
    <name type="scientific">Paenirhodobacter populi</name>
    <dbReference type="NCBI Taxonomy" id="2306993"/>
    <lineage>
        <taxon>Bacteria</taxon>
        <taxon>Pseudomonadati</taxon>
        <taxon>Pseudomonadota</taxon>
        <taxon>Alphaproteobacteria</taxon>
        <taxon>Rhodobacterales</taxon>
        <taxon>Rhodobacter group</taxon>
        <taxon>Paenirhodobacter</taxon>
    </lineage>
</organism>
<evidence type="ECO:0000256" key="8">
    <source>
        <dbReference type="RuleBase" id="RU363032"/>
    </source>
</evidence>
<keyword evidence="3" id="KW-1003">Cell membrane</keyword>
<evidence type="ECO:0000256" key="5">
    <source>
        <dbReference type="ARBA" id="ARBA00022692"/>
    </source>
</evidence>
<protein>
    <submittedName>
        <fullName evidence="11">ABC transporter permease</fullName>
    </submittedName>
</protein>
<comment type="subcellular location">
    <subcellularLocation>
        <location evidence="1">Cell inner membrane</location>
        <topology evidence="1">Multi-pass membrane protein</topology>
    </subcellularLocation>
    <subcellularLocation>
        <location evidence="8">Cell membrane</location>
        <topology evidence="8">Multi-pass membrane protein</topology>
    </subcellularLocation>
</comment>
<keyword evidence="13" id="KW-1185">Reference proteome</keyword>
<keyword evidence="7 8" id="KW-0472">Membrane</keyword>
<dbReference type="Pfam" id="PF00528">
    <property type="entry name" value="BPD_transp_1"/>
    <property type="match status" value="1"/>
</dbReference>
<dbReference type="GO" id="GO:0005886">
    <property type="term" value="C:plasma membrane"/>
    <property type="evidence" value="ECO:0007669"/>
    <property type="project" value="UniProtKB-SubCell"/>
</dbReference>
<evidence type="ECO:0000256" key="7">
    <source>
        <dbReference type="ARBA" id="ARBA00023136"/>
    </source>
</evidence>
<dbReference type="RefSeq" id="WP_128233935.1">
    <property type="nucleotide sequence ID" value="NZ_SAUW01000039.1"/>
</dbReference>
<evidence type="ECO:0000313" key="11">
    <source>
        <dbReference type="EMBL" id="RWR26489.1"/>
    </source>
</evidence>
<feature type="transmembrane region" description="Helical" evidence="8">
    <location>
        <begin position="99"/>
        <end position="124"/>
    </location>
</feature>
<evidence type="ECO:0000256" key="1">
    <source>
        <dbReference type="ARBA" id="ARBA00004429"/>
    </source>
</evidence>
<gene>
    <name evidence="11" type="ORF">D2T29_20455</name>
    <name evidence="10" type="ORF">D2T33_20150</name>
</gene>
<evidence type="ECO:0000256" key="2">
    <source>
        <dbReference type="ARBA" id="ARBA00022448"/>
    </source>
</evidence>
<evidence type="ECO:0000313" key="12">
    <source>
        <dbReference type="Proteomes" id="UP000284451"/>
    </source>
</evidence>
<dbReference type="InterPro" id="IPR000515">
    <property type="entry name" value="MetI-like"/>
</dbReference>
<dbReference type="EMBL" id="SAUY01000044">
    <property type="protein sequence ID" value="RWR26489.1"/>
    <property type="molecule type" value="Genomic_DNA"/>
</dbReference>
<dbReference type="GO" id="GO:0055085">
    <property type="term" value="P:transmembrane transport"/>
    <property type="evidence" value="ECO:0007669"/>
    <property type="project" value="InterPro"/>
</dbReference>
<dbReference type="CDD" id="cd06261">
    <property type="entry name" value="TM_PBP2"/>
    <property type="match status" value="1"/>
</dbReference>
<feature type="transmembrane region" description="Helical" evidence="8">
    <location>
        <begin position="136"/>
        <end position="160"/>
    </location>
</feature>
<dbReference type="PANTHER" id="PTHR43357">
    <property type="entry name" value="INNER MEMBRANE ABC TRANSPORTER PERMEASE PROTEIN YDCV"/>
    <property type="match status" value="1"/>
</dbReference>
<evidence type="ECO:0000256" key="3">
    <source>
        <dbReference type="ARBA" id="ARBA00022475"/>
    </source>
</evidence>
<dbReference type="Proteomes" id="UP000284451">
    <property type="component" value="Unassembled WGS sequence"/>
</dbReference>
<evidence type="ECO:0000256" key="6">
    <source>
        <dbReference type="ARBA" id="ARBA00022989"/>
    </source>
</evidence>
<accession>A0A443K163</accession>
<evidence type="ECO:0000313" key="13">
    <source>
        <dbReference type="Proteomes" id="UP000285710"/>
    </source>
</evidence>
<feature type="transmembrane region" description="Helical" evidence="8">
    <location>
        <begin position="181"/>
        <end position="199"/>
    </location>
</feature>
<dbReference type="InterPro" id="IPR035906">
    <property type="entry name" value="MetI-like_sf"/>
</dbReference>
<dbReference type="PANTHER" id="PTHR43357:SF4">
    <property type="entry name" value="INNER MEMBRANE ABC TRANSPORTER PERMEASE PROTEIN YDCV"/>
    <property type="match status" value="1"/>
</dbReference>
<sequence length="261" mass="27858">MISDRLRKTLFWIFVCATALFLLVPTLIIVPMSFSEGNRLVFPPEGFSLRWYGKVLSDPDWRAALVNSLLVGSVTTMLASTLGTAAAMMLNATSFRGKALVLGFLLSPMVTPVIVFGVGSYLVFARWGLAGTHAGLIVAHTVLALPFVLVSVLASLRMVNPNLALASAGLGASRLFTFRRVTLPLILPGVISGAVFAFITSWDEVVVAMFVANTGTRTVPIMIWNQVRTSLDPATAAVGAILIAVSTLGVALSYTLKESDR</sequence>
<keyword evidence="2 8" id="KW-0813">Transport</keyword>
<dbReference type="SUPFAM" id="SSF161098">
    <property type="entry name" value="MetI-like"/>
    <property type="match status" value="1"/>
</dbReference>
<evidence type="ECO:0000259" key="9">
    <source>
        <dbReference type="PROSITE" id="PS50928"/>
    </source>
</evidence>
<reference evidence="12 13" key="2">
    <citation type="submission" date="2019-01" db="EMBL/GenBank/DDBJ databases">
        <authorList>
            <person name="Li Y."/>
        </authorList>
    </citation>
    <scope>NUCLEOTIDE SEQUENCE [LARGE SCALE GENOMIC DNA]</scope>
    <source>
        <strain evidence="11 12">07D10-4-3</strain>
        <strain evidence="10 13">2D-5</strain>
    </source>
</reference>
<dbReference type="AlphaFoldDB" id="A0A443K163"/>
<comment type="similarity">
    <text evidence="8">Belongs to the binding-protein-dependent transport system permease family.</text>
</comment>
<keyword evidence="4" id="KW-0997">Cell inner membrane</keyword>
<dbReference type="EMBL" id="SAUW01000039">
    <property type="protein sequence ID" value="RWR05206.1"/>
    <property type="molecule type" value="Genomic_DNA"/>
</dbReference>
<feature type="transmembrane region" description="Helical" evidence="8">
    <location>
        <begin position="12"/>
        <end position="34"/>
    </location>
</feature>
<proteinExistence type="inferred from homology"/>
<keyword evidence="6 8" id="KW-1133">Transmembrane helix</keyword>
<evidence type="ECO:0000256" key="4">
    <source>
        <dbReference type="ARBA" id="ARBA00022519"/>
    </source>
</evidence>
<dbReference type="PROSITE" id="PS50928">
    <property type="entry name" value="ABC_TM1"/>
    <property type="match status" value="1"/>
</dbReference>
<reference evidence="12 13" key="1">
    <citation type="submission" date="2019-01" db="EMBL/GenBank/DDBJ databases">
        <title>Sinorhodobacter populi sp. nov. isolated from the symptomatic bark tissue of Populus euramericana canker.</title>
        <authorList>
            <person name="Xu G."/>
        </authorList>
    </citation>
    <scope>NUCLEOTIDE SEQUENCE [LARGE SCALE GENOMIC DNA]</scope>
    <source>
        <strain evidence="11 12">07D10-4-3</strain>
        <strain evidence="10 13">2D-5</strain>
    </source>
</reference>
<feature type="transmembrane region" description="Helical" evidence="8">
    <location>
        <begin position="236"/>
        <end position="256"/>
    </location>
</feature>
<dbReference type="Gene3D" id="1.10.3720.10">
    <property type="entry name" value="MetI-like"/>
    <property type="match status" value="1"/>
</dbReference>
<keyword evidence="5 8" id="KW-0812">Transmembrane</keyword>
<comment type="caution">
    <text evidence="11">The sequence shown here is derived from an EMBL/GenBank/DDBJ whole genome shotgun (WGS) entry which is preliminary data.</text>
</comment>
<feature type="transmembrane region" description="Helical" evidence="8">
    <location>
        <begin position="64"/>
        <end position="87"/>
    </location>
</feature>
<accession>A0A443IKK5</accession>
<name>A0A443K163_9RHOB</name>
<feature type="domain" description="ABC transmembrane type-1" evidence="9">
    <location>
        <begin position="65"/>
        <end position="254"/>
    </location>
</feature>